<evidence type="ECO:0000256" key="1">
    <source>
        <dbReference type="SAM" id="MobiDB-lite"/>
    </source>
</evidence>
<accession>A0A286U5M9</accession>
<dbReference type="InterPro" id="IPR023753">
    <property type="entry name" value="FAD/NAD-binding_dom"/>
</dbReference>
<evidence type="ECO:0000313" key="3">
    <source>
        <dbReference type="EMBL" id="PAV14860.1"/>
    </source>
</evidence>
<dbReference type="Gene3D" id="3.50.50.60">
    <property type="entry name" value="FAD/NAD(P)-binding domain"/>
    <property type="match status" value="3"/>
</dbReference>
<dbReference type="OrthoDB" id="202203at2759"/>
<feature type="compositionally biased region" description="Low complexity" evidence="1">
    <location>
        <begin position="510"/>
        <end position="522"/>
    </location>
</feature>
<feature type="compositionally biased region" description="Low complexity" evidence="1">
    <location>
        <begin position="88"/>
        <end position="114"/>
    </location>
</feature>
<dbReference type="InParanoid" id="A0A286U5M9"/>
<comment type="caution">
    <text evidence="3">The sequence shown here is derived from an EMBL/GenBank/DDBJ whole genome shotgun (WGS) entry which is preliminary data.</text>
</comment>
<feature type="compositionally biased region" description="Acidic residues" evidence="1">
    <location>
        <begin position="621"/>
        <end position="638"/>
    </location>
</feature>
<feature type="region of interest" description="Disordered" evidence="1">
    <location>
        <begin position="446"/>
        <end position="551"/>
    </location>
</feature>
<evidence type="ECO:0000313" key="4">
    <source>
        <dbReference type="Proteomes" id="UP000217199"/>
    </source>
</evidence>
<dbReference type="Proteomes" id="UP000217199">
    <property type="component" value="Unassembled WGS sequence"/>
</dbReference>
<dbReference type="PANTHER" id="PTHR43735">
    <property type="entry name" value="APOPTOSIS-INDUCING FACTOR 1"/>
    <property type="match status" value="1"/>
</dbReference>
<proteinExistence type="predicted"/>
<gene>
    <name evidence="3" type="ORF">PNOK_0941300</name>
</gene>
<feature type="compositionally biased region" description="Basic and acidic residues" evidence="1">
    <location>
        <begin position="461"/>
        <end position="477"/>
    </location>
</feature>
<keyword evidence="4" id="KW-1185">Reference proteome</keyword>
<feature type="domain" description="FAD/NAD(P)-binding" evidence="2">
    <location>
        <begin position="288"/>
        <end position="413"/>
    </location>
</feature>
<feature type="compositionally biased region" description="Acidic residues" evidence="1">
    <location>
        <begin position="487"/>
        <end position="496"/>
    </location>
</feature>
<protein>
    <submittedName>
        <fullName evidence="3">FAD NAD(P)-binding domain-containing</fullName>
    </submittedName>
</protein>
<feature type="compositionally biased region" description="Low complexity" evidence="1">
    <location>
        <begin position="598"/>
        <end position="614"/>
    </location>
</feature>
<dbReference type="InterPro" id="IPR036188">
    <property type="entry name" value="FAD/NAD-bd_sf"/>
</dbReference>
<dbReference type="STRING" id="2282107.A0A286U5M9"/>
<dbReference type="GO" id="GO:0004174">
    <property type="term" value="F:electron-transferring-flavoprotein dehydrogenase activity"/>
    <property type="evidence" value="ECO:0007669"/>
    <property type="project" value="TreeGrafter"/>
</dbReference>
<feature type="compositionally biased region" description="Acidic residues" evidence="1">
    <location>
        <begin position="523"/>
        <end position="542"/>
    </location>
</feature>
<dbReference type="Pfam" id="PF07992">
    <property type="entry name" value="Pyr_redox_2"/>
    <property type="match status" value="1"/>
</dbReference>
<sequence>MQNVIVLGGSYAGSRAAHLLSQGLGNNYRVIMIDRNTHANHLYVIPRMSVLPGHEHKPFIPYIGVFNPVSFNDVRPPSSPATAPPPLSSSSSSSSSTSSSESESSETVDTPPTSASSEGSTACGLRLPDPIPSRHVLLHAHVTRLTPSHVYLDRTFPELHEEVGAEHVSSTESSQDKKCAIRIPYRYAVYALGSKLPAPIDLWGDEPALVLEKGDKAQLDLDEDKQGGETEIKIVSNTIDEQPGILEDAVPNPHLDLVASEDEAKVEEQITKAKSGYGGTKLEAMEWLRKCQARVKAAESVLCVGGGALGIQFATDIKSLYPEKQVTLLHSRHRLLPRFDYDLHSEVLKALEDLRVDLILGERLDLESTKPEKVKLNEHGQRVVRTVKGREVAADLLLLCTGQTPNTDLLREMAPESVFEDTKLAFVLPTMQLGVIASESEIDQKPVQVDETDLGKQITGKNKDEVEVSEETERSESESESFAPCEKDEDDAEDVDSERAVSSETSSLCEASTSNFENSESSEYYEEDEEEEEVGEEDEGESEPLPATPYPHVFVVGDAADAFGAIKAGHTAYWQAEVAARNVIRLARAADAEAAVAATTDADAGDGNSGTTTTKKVSEGEVADEGEGGKEEGEEEEAPKELELESYTPGAPAIKVSLGVRQKSAYQINGVVGRKEQVDADDLDAGAAWGFFGVRDANDRELYL</sequence>
<reference evidence="3 4" key="1">
    <citation type="journal article" date="2017" name="Mol. Ecol.">
        <title>Comparative and population genomic landscape of Phellinus noxius: A hypervariable fungus causing root rot in trees.</title>
        <authorList>
            <person name="Chung C.L."/>
            <person name="Lee T.J."/>
            <person name="Akiba M."/>
            <person name="Lee H.H."/>
            <person name="Kuo T.H."/>
            <person name="Liu D."/>
            <person name="Ke H.M."/>
            <person name="Yokoi T."/>
            <person name="Roa M.B."/>
            <person name="Lu M.J."/>
            <person name="Chang Y.Y."/>
            <person name="Ann P.J."/>
            <person name="Tsai J.N."/>
            <person name="Chen C.Y."/>
            <person name="Tzean S.S."/>
            <person name="Ota Y."/>
            <person name="Hattori T."/>
            <person name="Sahashi N."/>
            <person name="Liou R.F."/>
            <person name="Kikuchi T."/>
            <person name="Tsai I.J."/>
        </authorList>
    </citation>
    <scope>NUCLEOTIDE SEQUENCE [LARGE SCALE GENOMIC DNA]</scope>
    <source>
        <strain evidence="3 4">FFPRI411160</strain>
    </source>
</reference>
<evidence type="ECO:0000259" key="2">
    <source>
        <dbReference type="Pfam" id="PF07992"/>
    </source>
</evidence>
<feature type="compositionally biased region" description="Pro residues" evidence="1">
    <location>
        <begin position="77"/>
        <end position="87"/>
    </location>
</feature>
<feature type="region of interest" description="Disordered" evidence="1">
    <location>
        <begin position="598"/>
        <end position="643"/>
    </location>
</feature>
<feature type="region of interest" description="Disordered" evidence="1">
    <location>
        <begin position="75"/>
        <end position="126"/>
    </location>
</feature>
<name>A0A286U5M9_9AGAM</name>
<dbReference type="SUPFAM" id="SSF51905">
    <property type="entry name" value="FAD/NAD(P)-binding domain"/>
    <property type="match status" value="2"/>
</dbReference>
<dbReference type="PANTHER" id="PTHR43735:SF2">
    <property type="entry name" value="FE-REGULATED PROTEIN 8"/>
    <property type="match status" value="1"/>
</dbReference>
<dbReference type="EMBL" id="NBII01000011">
    <property type="protein sequence ID" value="PAV14860.1"/>
    <property type="molecule type" value="Genomic_DNA"/>
</dbReference>
<organism evidence="3 4">
    <name type="scientific">Pyrrhoderma noxium</name>
    <dbReference type="NCBI Taxonomy" id="2282107"/>
    <lineage>
        <taxon>Eukaryota</taxon>
        <taxon>Fungi</taxon>
        <taxon>Dikarya</taxon>
        <taxon>Basidiomycota</taxon>
        <taxon>Agaricomycotina</taxon>
        <taxon>Agaricomycetes</taxon>
        <taxon>Hymenochaetales</taxon>
        <taxon>Hymenochaetaceae</taxon>
        <taxon>Pyrrhoderma</taxon>
    </lineage>
</organism>
<dbReference type="GO" id="GO:0050660">
    <property type="term" value="F:flavin adenine dinucleotide binding"/>
    <property type="evidence" value="ECO:0007669"/>
    <property type="project" value="TreeGrafter"/>
</dbReference>
<dbReference type="GO" id="GO:0005737">
    <property type="term" value="C:cytoplasm"/>
    <property type="evidence" value="ECO:0007669"/>
    <property type="project" value="TreeGrafter"/>
</dbReference>
<feature type="compositionally biased region" description="Polar residues" evidence="1">
    <location>
        <begin position="500"/>
        <end position="509"/>
    </location>
</feature>
<dbReference type="AlphaFoldDB" id="A0A286U5M9"/>